<evidence type="ECO:0000256" key="18">
    <source>
        <dbReference type="ARBA" id="ARBA00044358"/>
    </source>
</evidence>
<dbReference type="GO" id="GO:0042729">
    <property type="term" value="C:DASH complex"/>
    <property type="evidence" value="ECO:0007669"/>
    <property type="project" value="InterPro"/>
</dbReference>
<organism evidence="20 21">
    <name type="scientific">Metschnikowia aff. pulcherrima</name>
    <dbReference type="NCBI Taxonomy" id="2163413"/>
    <lineage>
        <taxon>Eukaryota</taxon>
        <taxon>Fungi</taxon>
        <taxon>Dikarya</taxon>
        <taxon>Ascomycota</taxon>
        <taxon>Saccharomycotina</taxon>
        <taxon>Pichiomycetes</taxon>
        <taxon>Metschnikowiaceae</taxon>
        <taxon>Metschnikowia</taxon>
    </lineage>
</organism>
<evidence type="ECO:0000256" key="10">
    <source>
        <dbReference type="ARBA" id="ARBA00022829"/>
    </source>
</evidence>
<evidence type="ECO:0000256" key="16">
    <source>
        <dbReference type="ARBA" id="ARBA00023328"/>
    </source>
</evidence>
<accession>A0A4P6XSU1</accession>
<dbReference type="Proteomes" id="UP000292447">
    <property type="component" value="Chromosome IV"/>
</dbReference>
<evidence type="ECO:0000256" key="4">
    <source>
        <dbReference type="ARBA" id="ARBA00005366"/>
    </source>
</evidence>
<evidence type="ECO:0000256" key="15">
    <source>
        <dbReference type="ARBA" id="ARBA00023306"/>
    </source>
</evidence>
<reference evidence="21" key="1">
    <citation type="submission" date="2019-03" db="EMBL/GenBank/DDBJ databases">
        <title>Snf2 controls pulcherriminic acid biosynthesis and connects pigmentation and antifungal activity of the yeast Metschnikowia pulcherrima.</title>
        <authorList>
            <person name="Gore-Lloyd D."/>
            <person name="Sumann I."/>
            <person name="Brachmann A.O."/>
            <person name="Schneeberger K."/>
            <person name="Ortiz-Merino R.A."/>
            <person name="Moreno-Beltran M."/>
            <person name="Schlaefli M."/>
            <person name="Kirner P."/>
            <person name="Santos Kron A."/>
            <person name="Wolfe K.H."/>
            <person name="Piel J."/>
            <person name="Ahrens C.H."/>
            <person name="Henk D."/>
            <person name="Freimoser F.M."/>
        </authorList>
    </citation>
    <scope>NUCLEOTIDE SEQUENCE [LARGE SCALE GENOMIC DNA]</scope>
    <source>
        <strain evidence="21">APC 1.2</strain>
    </source>
</reference>
<evidence type="ECO:0000256" key="5">
    <source>
        <dbReference type="ARBA" id="ARBA00022454"/>
    </source>
</evidence>
<sequence>MSRELSLERELEQLNALNDSVDLLLSAVTRVSENVNAAKSSTDNSAALLEDWISILNQTRFANNALRNPQWKGTLDDTEDEMDSVLRKRAQLEAELLAVEAENERLEKNLVPVTSPKKTPKRPRR</sequence>
<evidence type="ECO:0000256" key="6">
    <source>
        <dbReference type="ARBA" id="ARBA00022490"/>
    </source>
</evidence>
<evidence type="ECO:0000256" key="7">
    <source>
        <dbReference type="ARBA" id="ARBA00022618"/>
    </source>
</evidence>
<keyword evidence="5" id="KW-0158">Chromosome</keyword>
<feature type="region of interest" description="Disordered" evidence="19">
    <location>
        <begin position="105"/>
        <end position="125"/>
    </location>
</feature>
<keyword evidence="7" id="KW-0132">Cell division</keyword>
<name>A0A4P6XSU1_9ASCO</name>
<protein>
    <recommendedName>
        <fullName evidence="17">DASH complex subunit DUO1</fullName>
    </recommendedName>
    <alternativeName>
        <fullName evidence="18">Outer kinetochore protein DUO1</fullName>
    </alternativeName>
</protein>
<comment type="subcellular location">
    <subcellularLocation>
        <location evidence="3">Chromosome</location>
        <location evidence="3">Centromere</location>
        <location evidence="3">Kinetochore</location>
    </subcellularLocation>
    <subcellularLocation>
        <location evidence="2">Cytoplasm</location>
        <location evidence="2">Cytoskeleton</location>
        <location evidence="2">Spindle</location>
    </subcellularLocation>
    <subcellularLocation>
        <location evidence="1">Nucleus</location>
    </subcellularLocation>
</comment>
<keyword evidence="12" id="KW-0175">Coiled coil</keyword>
<dbReference type="GO" id="GO:0051301">
    <property type="term" value="P:cell division"/>
    <property type="evidence" value="ECO:0007669"/>
    <property type="project" value="UniProtKB-KW"/>
</dbReference>
<evidence type="ECO:0000256" key="2">
    <source>
        <dbReference type="ARBA" id="ARBA00004186"/>
    </source>
</evidence>
<gene>
    <name evidence="20" type="primary">MPUL0D05290</name>
    <name evidence="20" type="ORF">METSCH_D05290</name>
</gene>
<dbReference type="PANTHER" id="PTHR28216:SF1">
    <property type="entry name" value="DASH COMPLEX SUBUNIT DUO1"/>
    <property type="match status" value="1"/>
</dbReference>
<evidence type="ECO:0000313" key="20">
    <source>
        <dbReference type="EMBL" id="QBM89456.1"/>
    </source>
</evidence>
<keyword evidence="21" id="KW-1185">Reference proteome</keyword>
<evidence type="ECO:0000256" key="14">
    <source>
        <dbReference type="ARBA" id="ARBA00023242"/>
    </source>
</evidence>
<proteinExistence type="inferred from homology"/>
<dbReference type="STRING" id="2163413.A0A4P6XSU1"/>
<keyword evidence="15" id="KW-0131">Cell cycle</keyword>
<dbReference type="GO" id="GO:0072686">
    <property type="term" value="C:mitotic spindle"/>
    <property type="evidence" value="ECO:0007669"/>
    <property type="project" value="InterPro"/>
</dbReference>
<dbReference type="EMBL" id="CP034459">
    <property type="protein sequence ID" value="QBM89456.1"/>
    <property type="molecule type" value="Genomic_DNA"/>
</dbReference>
<dbReference type="Pfam" id="PF08651">
    <property type="entry name" value="DASH_Duo1"/>
    <property type="match status" value="1"/>
</dbReference>
<evidence type="ECO:0000256" key="3">
    <source>
        <dbReference type="ARBA" id="ARBA00004629"/>
    </source>
</evidence>
<comment type="similarity">
    <text evidence="4">Belongs to the DASH complex DUO1 family.</text>
</comment>
<evidence type="ECO:0000256" key="17">
    <source>
        <dbReference type="ARBA" id="ARBA00044152"/>
    </source>
</evidence>
<evidence type="ECO:0000256" key="13">
    <source>
        <dbReference type="ARBA" id="ARBA00023212"/>
    </source>
</evidence>
<keyword evidence="6" id="KW-0963">Cytoplasm</keyword>
<dbReference type="InterPro" id="IPR013960">
    <property type="entry name" value="DASH_Duo1"/>
</dbReference>
<evidence type="ECO:0000313" key="21">
    <source>
        <dbReference type="Proteomes" id="UP000292447"/>
    </source>
</evidence>
<dbReference type="AlphaFoldDB" id="A0A4P6XSU1"/>
<evidence type="ECO:0000256" key="9">
    <source>
        <dbReference type="ARBA" id="ARBA00022776"/>
    </source>
</evidence>
<evidence type="ECO:0000256" key="1">
    <source>
        <dbReference type="ARBA" id="ARBA00004123"/>
    </source>
</evidence>
<keyword evidence="11" id="KW-0995">Kinetochore</keyword>
<keyword evidence="14" id="KW-0539">Nucleus</keyword>
<evidence type="ECO:0000256" key="11">
    <source>
        <dbReference type="ARBA" id="ARBA00022838"/>
    </source>
</evidence>
<keyword evidence="9" id="KW-0498">Mitosis</keyword>
<dbReference type="GO" id="GO:0007059">
    <property type="term" value="P:chromosome segregation"/>
    <property type="evidence" value="ECO:0007669"/>
    <property type="project" value="UniProtKB-KW"/>
</dbReference>
<keyword evidence="16" id="KW-0137">Centromere</keyword>
<keyword evidence="8" id="KW-0493">Microtubule</keyword>
<keyword evidence="10" id="KW-0159">Chromosome partition</keyword>
<keyword evidence="13" id="KW-0206">Cytoskeleton</keyword>
<evidence type="ECO:0000256" key="12">
    <source>
        <dbReference type="ARBA" id="ARBA00023054"/>
    </source>
</evidence>
<dbReference type="GO" id="GO:0000278">
    <property type="term" value="P:mitotic cell cycle"/>
    <property type="evidence" value="ECO:0007669"/>
    <property type="project" value="InterPro"/>
</dbReference>
<dbReference type="GO" id="GO:0005874">
    <property type="term" value="C:microtubule"/>
    <property type="evidence" value="ECO:0007669"/>
    <property type="project" value="UniProtKB-KW"/>
</dbReference>
<dbReference type="PANTHER" id="PTHR28216">
    <property type="entry name" value="DASH COMPLEX SUBUNIT DUO1"/>
    <property type="match status" value="1"/>
</dbReference>
<evidence type="ECO:0000256" key="8">
    <source>
        <dbReference type="ARBA" id="ARBA00022701"/>
    </source>
</evidence>
<evidence type="ECO:0000256" key="19">
    <source>
        <dbReference type="SAM" id="MobiDB-lite"/>
    </source>
</evidence>